<evidence type="ECO:0000313" key="1">
    <source>
        <dbReference type="EMBL" id="KAI7804475.1"/>
    </source>
</evidence>
<gene>
    <name evidence="1" type="ORF">IRJ41_011487</name>
</gene>
<comment type="caution">
    <text evidence="1">The sequence shown here is derived from an EMBL/GenBank/DDBJ whole genome shotgun (WGS) entry which is preliminary data.</text>
</comment>
<evidence type="ECO:0000313" key="2">
    <source>
        <dbReference type="Proteomes" id="UP001059041"/>
    </source>
</evidence>
<accession>A0A9W7TSC8</accession>
<proteinExistence type="predicted"/>
<reference evidence="1" key="1">
    <citation type="submission" date="2021-02" db="EMBL/GenBank/DDBJ databases">
        <title>Comparative genomics reveals that relaxation of natural selection precedes convergent phenotypic evolution of cavefish.</title>
        <authorList>
            <person name="Peng Z."/>
        </authorList>
    </citation>
    <scope>NUCLEOTIDE SEQUENCE</scope>
    <source>
        <tissue evidence="1">Muscle</tissue>
    </source>
</reference>
<organism evidence="1 2">
    <name type="scientific">Triplophysa rosa</name>
    <name type="common">Cave loach</name>
    <dbReference type="NCBI Taxonomy" id="992332"/>
    <lineage>
        <taxon>Eukaryota</taxon>
        <taxon>Metazoa</taxon>
        <taxon>Chordata</taxon>
        <taxon>Craniata</taxon>
        <taxon>Vertebrata</taxon>
        <taxon>Euteleostomi</taxon>
        <taxon>Actinopterygii</taxon>
        <taxon>Neopterygii</taxon>
        <taxon>Teleostei</taxon>
        <taxon>Ostariophysi</taxon>
        <taxon>Cypriniformes</taxon>
        <taxon>Nemacheilidae</taxon>
        <taxon>Triplophysa</taxon>
    </lineage>
</organism>
<protein>
    <submittedName>
        <fullName evidence="1">Uncharacterized protein</fullName>
    </submittedName>
</protein>
<keyword evidence="2" id="KW-1185">Reference proteome</keyword>
<sequence length="52" mass="5912">MNKPNRPLKHSKLYPPVTLRPATLGFSVSLTLVGPHYSKEMLQVKGLEPRRQ</sequence>
<name>A0A9W7TSC8_TRIRA</name>
<dbReference type="Proteomes" id="UP001059041">
    <property type="component" value="Linkage Group LG10"/>
</dbReference>
<dbReference type="EMBL" id="JAFHDT010000010">
    <property type="protein sequence ID" value="KAI7804475.1"/>
    <property type="molecule type" value="Genomic_DNA"/>
</dbReference>
<dbReference type="AlphaFoldDB" id="A0A9W7TSC8"/>